<comment type="caution">
    <text evidence="2">The sequence shown here is derived from an EMBL/GenBank/DDBJ whole genome shotgun (WGS) entry which is preliminary data.</text>
</comment>
<dbReference type="AlphaFoldDB" id="A0A200R6X0"/>
<reference evidence="2 3" key="1">
    <citation type="journal article" date="2017" name="Mol. Plant">
        <title>The Genome of Medicinal Plant Macleaya cordata Provides New Insights into Benzylisoquinoline Alkaloids Metabolism.</title>
        <authorList>
            <person name="Liu X."/>
            <person name="Liu Y."/>
            <person name="Huang P."/>
            <person name="Ma Y."/>
            <person name="Qing Z."/>
            <person name="Tang Q."/>
            <person name="Cao H."/>
            <person name="Cheng P."/>
            <person name="Zheng Y."/>
            <person name="Yuan Z."/>
            <person name="Zhou Y."/>
            <person name="Liu J."/>
            <person name="Tang Z."/>
            <person name="Zhuo Y."/>
            <person name="Zhang Y."/>
            <person name="Yu L."/>
            <person name="Huang J."/>
            <person name="Yang P."/>
            <person name="Peng Q."/>
            <person name="Zhang J."/>
            <person name="Jiang W."/>
            <person name="Zhang Z."/>
            <person name="Lin K."/>
            <person name="Ro D.K."/>
            <person name="Chen X."/>
            <person name="Xiong X."/>
            <person name="Shang Y."/>
            <person name="Huang S."/>
            <person name="Zeng J."/>
        </authorList>
    </citation>
    <scope>NUCLEOTIDE SEQUENCE [LARGE SCALE GENOMIC DNA]</scope>
    <source>
        <strain evidence="3">cv. BLH2017</strain>
        <tissue evidence="2">Root</tissue>
    </source>
</reference>
<dbReference type="Proteomes" id="UP000195402">
    <property type="component" value="Unassembled WGS sequence"/>
</dbReference>
<evidence type="ECO:0000313" key="2">
    <source>
        <dbReference type="EMBL" id="OVA18428.1"/>
    </source>
</evidence>
<sequence length="469" mass="54417">MDELISINANCEEKKTTTTTTTTKEEEPIIKRSLCHESNRSSNSSTSAVAAAVVVVLPRELIYEILTRVSLSNLLCQCRWVCKEWRSLTYDSKFNLIHSRRNPTMSGYFIMMENNMCRADFNFISFINNNNNNNTIDQSQQPLVPIPPSAPFLYFLNTGYKVRIVASSSPHGLFCFVRYKYPSDPQQPFFYICKPASGQLRKIPKPPKYSEYPTMKFAMVVTRSDPLHFKIIHVCDTHLLNGWYSCDIFDSNNWRWETMSSSSSSSWDSFVGYYEFIPHCFFSTSKDDPGILVHGAVHWLSYNKENQICALDVNIDMASGRRWKIIESPTNEQLRELYVDDYRVDKKLVECEGEIGLLYMSYGKRWLELWVLKDYYSNKDYKTIWNKNFRVDLEPVYQSGKTGYARILDLYTKDMVLMEIAGEIIWYDCKTGTYTVGLKFPSGGNWVLEQVNLIHSDLVPCNFVCRNFS</sequence>
<dbReference type="PROSITE" id="PS50181">
    <property type="entry name" value="FBOX"/>
    <property type="match status" value="1"/>
</dbReference>
<dbReference type="Gene3D" id="1.20.1280.50">
    <property type="match status" value="1"/>
</dbReference>
<organism evidence="2 3">
    <name type="scientific">Macleaya cordata</name>
    <name type="common">Five-seeded plume-poppy</name>
    <name type="synonym">Bocconia cordata</name>
    <dbReference type="NCBI Taxonomy" id="56857"/>
    <lineage>
        <taxon>Eukaryota</taxon>
        <taxon>Viridiplantae</taxon>
        <taxon>Streptophyta</taxon>
        <taxon>Embryophyta</taxon>
        <taxon>Tracheophyta</taxon>
        <taxon>Spermatophyta</taxon>
        <taxon>Magnoliopsida</taxon>
        <taxon>Ranunculales</taxon>
        <taxon>Papaveraceae</taxon>
        <taxon>Papaveroideae</taxon>
        <taxon>Macleaya</taxon>
    </lineage>
</organism>
<dbReference type="PANTHER" id="PTHR35546">
    <property type="entry name" value="F-BOX PROTEIN INTERACTION DOMAIN PROTEIN-RELATED"/>
    <property type="match status" value="1"/>
</dbReference>
<protein>
    <submittedName>
        <fullName evidence="2">F-box domain</fullName>
    </submittedName>
</protein>
<dbReference type="PANTHER" id="PTHR35546:SF16">
    <property type="entry name" value="F-BOX ASSOCIATED UBIQUITINATION EFFECTOR FAMILY PROTEIN-RELATED"/>
    <property type="match status" value="1"/>
</dbReference>
<proteinExistence type="predicted"/>
<name>A0A200R6X0_MACCD</name>
<gene>
    <name evidence="2" type="ORF">BVC80_1833g96</name>
</gene>
<dbReference type="OrthoDB" id="1845982at2759"/>
<dbReference type="InterPro" id="IPR036047">
    <property type="entry name" value="F-box-like_dom_sf"/>
</dbReference>
<feature type="domain" description="F-box" evidence="1">
    <location>
        <begin position="51"/>
        <end position="101"/>
    </location>
</feature>
<evidence type="ECO:0000259" key="1">
    <source>
        <dbReference type="PROSITE" id="PS50181"/>
    </source>
</evidence>
<dbReference type="Pfam" id="PF00646">
    <property type="entry name" value="F-box"/>
    <property type="match status" value="1"/>
</dbReference>
<keyword evidence="3" id="KW-1185">Reference proteome</keyword>
<dbReference type="InterPro" id="IPR055290">
    <property type="entry name" value="At3g26010-like"/>
</dbReference>
<dbReference type="SUPFAM" id="SSF81383">
    <property type="entry name" value="F-box domain"/>
    <property type="match status" value="1"/>
</dbReference>
<dbReference type="InterPro" id="IPR001810">
    <property type="entry name" value="F-box_dom"/>
</dbReference>
<accession>A0A200R6X0</accession>
<dbReference type="SMART" id="SM00256">
    <property type="entry name" value="FBOX"/>
    <property type="match status" value="1"/>
</dbReference>
<dbReference type="EMBL" id="MVGT01000436">
    <property type="protein sequence ID" value="OVA18428.1"/>
    <property type="molecule type" value="Genomic_DNA"/>
</dbReference>
<evidence type="ECO:0000313" key="3">
    <source>
        <dbReference type="Proteomes" id="UP000195402"/>
    </source>
</evidence>
<dbReference type="InParanoid" id="A0A200R6X0"/>